<proteinExistence type="predicted"/>
<dbReference type="AlphaFoldDB" id="A0A392VHC3"/>
<feature type="non-terminal residue" evidence="1">
    <location>
        <position position="1"/>
    </location>
</feature>
<sequence>AEEIDPLKVTVEKLVGTYNLLSAKAVAI</sequence>
<keyword evidence="2" id="KW-1185">Reference proteome</keyword>
<dbReference type="EMBL" id="LXQA011152045">
    <property type="protein sequence ID" value="MCI86873.1"/>
    <property type="molecule type" value="Genomic_DNA"/>
</dbReference>
<protein>
    <submittedName>
        <fullName evidence="1">Uncharacterized protein</fullName>
    </submittedName>
</protein>
<organism evidence="1 2">
    <name type="scientific">Trifolium medium</name>
    <dbReference type="NCBI Taxonomy" id="97028"/>
    <lineage>
        <taxon>Eukaryota</taxon>
        <taxon>Viridiplantae</taxon>
        <taxon>Streptophyta</taxon>
        <taxon>Embryophyta</taxon>
        <taxon>Tracheophyta</taxon>
        <taxon>Spermatophyta</taxon>
        <taxon>Magnoliopsida</taxon>
        <taxon>eudicotyledons</taxon>
        <taxon>Gunneridae</taxon>
        <taxon>Pentapetalae</taxon>
        <taxon>rosids</taxon>
        <taxon>fabids</taxon>
        <taxon>Fabales</taxon>
        <taxon>Fabaceae</taxon>
        <taxon>Papilionoideae</taxon>
        <taxon>50 kb inversion clade</taxon>
        <taxon>NPAAA clade</taxon>
        <taxon>Hologalegina</taxon>
        <taxon>IRL clade</taxon>
        <taxon>Trifolieae</taxon>
        <taxon>Trifolium</taxon>
    </lineage>
</organism>
<evidence type="ECO:0000313" key="2">
    <source>
        <dbReference type="Proteomes" id="UP000265520"/>
    </source>
</evidence>
<dbReference type="Proteomes" id="UP000265520">
    <property type="component" value="Unassembled WGS sequence"/>
</dbReference>
<accession>A0A392VHC3</accession>
<comment type="caution">
    <text evidence="1">The sequence shown here is derived from an EMBL/GenBank/DDBJ whole genome shotgun (WGS) entry which is preliminary data.</text>
</comment>
<reference evidence="1 2" key="1">
    <citation type="journal article" date="2018" name="Front. Plant Sci.">
        <title>Red Clover (Trifolium pratense) and Zigzag Clover (T. medium) - A Picture of Genomic Similarities and Differences.</title>
        <authorList>
            <person name="Dluhosova J."/>
            <person name="Istvanek J."/>
            <person name="Nedelnik J."/>
            <person name="Repkova J."/>
        </authorList>
    </citation>
    <scope>NUCLEOTIDE SEQUENCE [LARGE SCALE GENOMIC DNA]</scope>
    <source>
        <strain evidence="2">cv. 10/8</strain>
        <tissue evidence="1">Leaf</tissue>
    </source>
</reference>
<name>A0A392VHC3_9FABA</name>
<evidence type="ECO:0000313" key="1">
    <source>
        <dbReference type="EMBL" id="MCI86873.1"/>
    </source>
</evidence>